<comment type="caution">
    <text evidence="1">The sequence shown here is derived from an EMBL/GenBank/DDBJ whole genome shotgun (WGS) entry which is preliminary data.</text>
</comment>
<organism evidence="1 2">
    <name type="scientific">Trichinella nelsoni</name>
    <dbReference type="NCBI Taxonomy" id="6336"/>
    <lineage>
        <taxon>Eukaryota</taxon>
        <taxon>Metazoa</taxon>
        <taxon>Ecdysozoa</taxon>
        <taxon>Nematoda</taxon>
        <taxon>Enoplea</taxon>
        <taxon>Dorylaimia</taxon>
        <taxon>Trichinellida</taxon>
        <taxon>Trichinellidae</taxon>
        <taxon>Trichinella</taxon>
    </lineage>
</organism>
<proteinExistence type="predicted"/>
<reference evidence="1 2" key="1">
    <citation type="submission" date="2015-01" db="EMBL/GenBank/DDBJ databases">
        <title>Evolution of Trichinella species and genotypes.</title>
        <authorList>
            <person name="Korhonen P.K."/>
            <person name="Edoardo P."/>
            <person name="Giuseppe L.R."/>
            <person name="Gasser R.B."/>
        </authorList>
    </citation>
    <scope>NUCLEOTIDE SEQUENCE [LARGE SCALE GENOMIC DNA]</scope>
    <source>
        <strain evidence="1">ISS37</strain>
    </source>
</reference>
<evidence type="ECO:0000313" key="2">
    <source>
        <dbReference type="Proteomes" id="UP000054630"/>
    </source>
</evidence>
<dbReference type="Proteomes" id="UP000054630">
    <property type="component" value="Unassembled WGS sequence"/>
</dbReference>
<dbReference type="EMBL" id="JYDL01000186">
    <property type="protein sequence ID" value="KRX13711.1"/>
    <property type="molecule type" value="Genomic_DNA"/>
</dbReference>
<dbReference type="OrthoDB" id="755951at2759"/>
<sequence length="212" mass="24162">MVWSLRRKHPYTEPEHLQYIVTKTFHVVNEIGVKISIDKCFMNYNYATYGKSVKCPLCASELTDFKLAADGADQCIRKNEIDNIFITQTEIQALLFLLAYSKLERLQMSLQRSSETLVKNHSEFMLMFKVSTNKILYIYQETKSCVDQVDSFTTFDDFDYGSSAISSQLVILAVLEVIRENAHCIADLSSENNPQLLLSLLSGESFDYTGSS</sequence>
<protein>
    <submittedName>
        <fullName evidence="1">Uncharacterized protein</fullName>
    </submittedName>
</protein>
<evidence type="ECO:0000313" key="1">
    <source>
        <dbReference type="EMBL" id="KRX13711.1"/>
    </source>
</evidence>
<dbReference type="AlphaFoldDB" id="A0A0V0RH41"/>
<gene>
    <name evidence="1" type="ORF">T07_5415</name>
</gene>
<keyword evidence="2" id="KW-1185">Reference proteome</keyword>
<name>A0A0V0RH41_9BILA</name>
<dbReference type="STRING" id="6336.A0A0V0RH41"/>
<accession>A0A0V0RH41</accession>